<protein>
    <recommendedName>
        <fullName evidence="1">SAM domain-containing protein</fullName>
    </recommendedName>
</protein>
<reference evidence="2 3" key="1">
    <citation type="journal article" date="2019" name="PLoS Pathog.">
        <title>Genome sequence of the bovine parasite Schistosoma bovis Tanzania.</title>
        <authorList>
            <person name="Oey H."/>
            <person name="Zakrzewski M."/>
            <person name="Gobert G."/>
            <person name="Gravermann K."/>
            <person name="Stoye J."/>
            <person name="Jones M."/>
            <person name="Mcmanus D."/>
            <person name="Krause L."/>
        </authorList>
    </citation>
    <scope>NUCLEOTIDE SEQUENCE [LARGE SCALE GENOMIC DNA]</scope>
    <source>
        <strain evidence="2 3">TAN1997</strain>
    </source>
</reference>
<evidence type="ECO:0000313" key="3">
    <source>
        <dbReference type="Proteomes" id="UP000290809"/>
    </source>
</evidence>
<accession>A0A430Q3U4</accession>
<feature type="domain" description="SAM" evidence="1">
    <location>
        <begin position="18"/>
        <end position="65"/>
    </location>
</feature>
<evidence type="ECO:0000313" key="2">
    <source>
        <dbReference type="EMBL" id="RTG82370.1"/>
    </source>
</evidence>
<evidence type="ECO:0000259" key="1">
    <source>
        <dbReference type="PROSITE" id="PS50105"/>
    </source>
</evidence>
<dbReference type="Gene3D" id="1.10.150.50">
    <property type="entry name" value="Transcription Factor, Ets-1"/>
    <property type="match status" value="1"/>
</dbReference>
<dbReference type="Pfam" id="PF07647">
    <property type="entry name" value="SAM_2"/>
    <property type="match status" value="1"/>
</dbReference>
<name>A0A430Q3U4_SCHBO</name>
<dbReference type="STRING" id="6184.A0A430Q3U4"/>
<dbReference type="PROSITE" id="PS50105">
    <property type="entry name" value="SAM_DOMAIN"/>
    <property type="match status" value="1"/>
</dbReference>
<dbReference type="SUPFAM" id="SSF47769">
    <property type="entry name" value="SAM/Pointed domain"/>
    <property type="match status" value="1"/>
</dbReference>
<proteinExistence type="predicted"/>
<sequence length="65" mass="7317">MYFAEICNSTQIPKGLLYDVNQVASWIEDIGYSQNKECFTENQIAGCSLINIHSSTLPHFGVTEF</sequence>
<comment type="caution">
    <text evidence="2">The sequence shown here is derived from an EMBL/GenBank/DDBJ whole genome shotgun (WGS) entry which is preliminary data.</text>
</comment>
<organism evidence="2 3">
    <name type="scientific">Schistosoma bovis</name>
    <name type="common">Blood fluke</name>
    <dbReference type="NCBI Taxonomy" id="6184"/>
    <lineage>
        <taxon>Eukaryota</taxon>
        <taxon>Metazoa</taxon>
        <taxon>Spiralia</taxon>
        <taxon>Lophotrochozoa</taxon>
        <taxon>Platyhelminthes</taxon>
        <taxon>Trematoda</taxon>
        <taxon>Digenea</taxon>
        <taxon>Strigeidida</taxon>
        <taxon>Schistosomatoidea</taxon>
        <taxon>Schistosomatidae</taxon>
        <taxon>Schistosoma</taxon>
    </lineage>
</organism>
<dbReference type="InterPro" id="IPR001660">
    <property type="entry name" value="SAM"/>
</dbReference>
<dbReference type="EMBL" id="QMKO01002863">
    <property type="protein sequence ID" value="RTG82370.1"/>
    <property type="molecule type" value="Genomic_DNA"/>
</dbReference>
<dbReference type="AlphaFoldDB" id="A0A430Q3U4"/>
<dbReference type="PANTHER" id="PTHR46829:SF1">
    <property type="entry name" value="STERILE ALPHA MOTIF DOMAIN-CONTAINING PROTEIN 15"/>
    <property type="match status" value="1"/>
</dbReference>
<dbReference type="PANTHER" id="PTHR46829">
    <property type="entry name" value="STERILE ALPHA MOTIF DOMAIN-CONTAINING PROTEIN 15"/>
    <property type="match status" value="1"/>
</dbReference>
<dbReference type="InterPro" id="IPR013761">
    <property type="entry name" value="SAM/pointed_sf"/>
</dbReference>
<keyword evidence="3" id="KW-1185">Reference proteome</keyword>
<gene>
    <name evidence="2" type="ORF">DC041_0008307</name>
</gene>
<dbReference type="Proteomes" id="UP000290809">
    <property type="component" value="Unassembled WGS sequence"/>
</dbReference>